<sequence length="211" mass="24335">MDDQEVRMGVTSHRSHEEHQARKERAGERASISLRDCFSQLTVREQLNETDMWYCARCKEHVRAYKKFDLWSVPDVLILHLKRFQYLPGTYFVHRQKLEDLVQFPLESLDMSDFVRGPVAEDVDMHYDLYAVSEHSGGLGGGHYTAVARNMDGLEDPTGEWFVFNDAGVSRADPDRIVTPRAYVLFYKRRGADRRWGGIVPAEADLATPRN</sequence>
<dbReference type="GO" id="GO:0016579">
    <property type="term" value="P:protein deubiquitination"/>
    <property type="evidence" value="ECO:0007669"/>
    <property type="project" value="InterPro"/>
</dbReference>
<dbReference type="InterPro" id="IPR050185">
    <property type="entry name" value="Ub_carboxyl-term_hydrolase"/>
</dbReference>
<gene>
    <name evidence="3" type="ORF">PPAR1163_LOCUS4952</name>
</gene>
<protein>
    <recommendedName>
        <fullName evidence="2">USP domain-containing protein</fullName>
    </recommendedName>
</protein>
<dbReference type="InterPro" id="IPR028889">
    <property type="entry name" value="USP"/>
</dbReference>
<name>A0A7S1TVQ4_9STRA</name>
<dbReference type="PROSITE" id="PS50235">
    <property type="entry name" value="USP_3"/>
    <property type="match status" value="1"/>
</dbReference>
<evidence type="ECO:0000256" key="1">
    <source>
        <dbReference type="SAM" id="MobiDB-lite"/>
    </source>
</evidence>
<dbReference type="InterPro" id="IPR038765">
    <property type="entry name" value="Papain-like_cys_pep_sf"/>
</dbReference>
<dbReference type="EMBL" id="HBGJ01007875">
    <property type="protein sequence ID" value="CAD9246600.1"/>
    <property type="molecule type" value="Transcribed_RNA"/>
</dbReference>
<dbReference type="AlphaFoldDB" id="A0A7S1TVQ4"/>
<organism evidence="3">
    <name type="scientific">Phaeomonas parva</name>
    <dbReference type="NCBI Taxonomy" id="124430"/>
    <lineage>
        <taxon>Eukaryota</taxon>
        <taxon>Sar</taxon>
        <taxon>Stramenopiles</taxon>
        <taxon>Ochrophyta</taxon>
        <taxon>Pinguiophyceae</taxon>
        <taxon>Pinguiochrysidales</taxon>
        <taxon>Pinguiochrysidaceae</taxon>
        <taxon>Phaeomonas</taxon>
    </lineage>
</organism>
<dbReference type="PROSITE" id="PS00973">
    <property type="entry name" value="USP_2"/>
    <property type="match status" value="1"/>
</dbReference>
<reference evidence="3" key="1">
    <citation type="submission" date="2021-01" db="EMBL/GenBank/DDBJ databases">
        <authorList>
            <person name="Corre E."/>
            <person name="Pelletier E."/>
            <person name="Niang G."/>
            <person name="Scheremetjew M."/>
            <person name="Finn R."/>
            <person name="Kale V."/>
            <person name="Holt S."/>
            <person name="Cochrane G."/>
            <person name="Meng A."/>
            <person name="Brown T."/>
            <person name="Cohen L."/>
        </authorList>
    </citation>
    <scope>NUCLEOTIDE SEQUENCE</scope>
    <source>
        <strain evidence="3">CCMP2877</strain>
    </source>
</reference>
<evidence type="ECO:0000313" key="3">
    <source>
        <dbReference type="EMBL" id="CAD9246600.1"/>
    </source>
</evidence>
<evidence type="ECO:0000259" key="2">
    <source>
        <dbReference type="PROSITE" id="PS50235"/>
    </source>
</evidence>
<dbReference type="SUPFAM" id="SSF54001">
    <property type="entry name" value="Cysteine proteinases"/>
    <property type="match status" value="1"/>
</dbReference>
<dbReference type="Gene3D" id="3.90.70.10">
    <property type="entry name" value="Cysteine proteinases"/>
    <property type="match status" value="1"/>
</dbReference>
<dbReference type="InterPro" id="IPR018200">
    <property type="entry name" value="USP_CS"/>
</dbReference>
<proteinExistence type="predicted"/>
<feature type="region of interest" description="Disordered" evidence="1">
    <location>
        <begin position="1"/>
        <end position="27"/>
    </location>
</feature>
<dbReference type="PANTHER" id="PTHR21646:SF46">
    <property type="entry name" value="UBIQUITIN CARBOXYL-TERMINAL HYDROLASE"/>
    <property type="match status" value="1"/>
</dbReference>
<dbReference type="GO" id="GO:0004843">
    <property type="term" value="F:cysteine-type deubiquitinase activity"/>
    <property type="evidence" value="ECO:0007669"/>
    <property type="project" value="InterPro"/>
</dbReference>
<accession>A0A7S1TVQ4</accession>
<dbReference type="PANTHER" id="PTHR21646">
    <property type="entry name" value="UBIQUITIN CARBOXYL-TERMINAL HYDROLASE"/>
    <property type="match status" value="1"/>
</dbReference>
<dbReference type="Pfam" id="PF00443">
    <property type="entry name" value="UCH"/>
    <property type="match status" value="1"/>
</dbReference>
<feature type="domain" description="USP" evidence="2">
    <location>
        <begin position="1"/>
        <end position="190"/>
    </location>
</feature>
<feature type="compositionally biased region" description="Basic and acidic residues" evidence="1">
    <location>
        <begin position="14"/>
        <end position="27"/>
    </location>
</feature>
<dbReference type="InterPro" id="IPR001394">
    <property type="entry name" value="Peptidase_C19_UCH"/>
</dbReference>